<dbReference type="Gene3D" id="1.25.40.10">
    <property type="entry name" value="Tetratricopeptide repeat domain"/>
    <property type="match status" value="1"/>
</dbReference>
<dbReference type="Pfam" id="PF14559">
    <property type="entry name" value="TPR_19"/>
    <property type="match status" value="1"/>
</dbReference>
<evidence type="ECO:0000313" key="3">
    <source>
        <dbReference type="EMBL" id="MFC3144753.1"/>
    </source>
</evidence>
<feature type="signal peptide" evidence="2">
    <location>
        <begin position="1"/>
        <end position="25"/>
    </location>
</feature>
<evidence type="ECO:0000256" key="1">
    <source>
        <dbReference type="PROSITE-ProRule" id="PRU00339"/>
    </source>
</evidence>
<feature type="repeat" description="TPR" evidence="1">
    <location>
        <begin position="67"/>
        <end position="100"/>
    </location>
</feature>
<keyword evidence="2" id="KW-0732">Signal</keyword>
<accession>A0ABV7GSX9</accession>
<dbReference type="Proteomes" id="UP001595632">
    <property type="component" value="Unassembled WGS sequence"/>
</dbReference>
<sequence>MLRRLLTAFLTATAFLGLPPGPVAAQDTVAVPVDDARRVAVEAALAGDPATAAVLAGHLLQIDPNDAQALFALSTAYLATRRYDAAYETGRKAFRLSGDSTTRYHAARVAAIAAMGAERPMQSQFWLRRAGDNAPSEAEREKIRRQFSYLRYETPFRFQFDASISPSSNVNSGADSAYNVIEGVPLIGILSPDAMALSGFIAQSNLRLSYRLRRSESSETTLNGSYFVKRVWLDEDGKDTAPDFDASRLGVTSATLGVSHLMKVGRKPGTALRFDAGLRDYWQGGDRIYTALTGGVYYTRPLTDRLRFVGQFSIEQRDYADDYGDEGLLGGISTALSYRFNNGSVVTAVAGYSVSDVPGDIFDSTGWNGRISYSPGKPVFGVDLTAAVGVSMTDYADYSMLIFPVPGGRQDETVYFDLEGVFTQVEYAGFSPSVRLRRTITESNVSRYEMSEWSLAVGIRSNF</sequence>
<reference evidence="4" key="1">
    <citation type="journal article" date="2019" name="Int. J. Syst. Evol. Microbiol.">
        <title>The Global Catalogue of Microorganisms (GCM) 10K type strain sequencing project: providing services to taxonomists for standard genome sequencing and annotation.</title>
        <authorList>
            <consortium name="The Broad Institute Genomics Platform"/>
            <consortium name="The Broad Institute Genome Sequencing Center for Infectious Disease"/>
            <person name="Wu L."/>
            <person name="Ma J."/>
        </authorList>
    </citation>
    <scope>NUCLEOTIDE SEQUENCE [LARGE SCALE GENOMIC DNA]</scope>
    <source>
        <strain evidence="4">KCTC 52366</strain>
    </source>
</reference>
<name>A0ABV7GSX9_9RHOB</name>
<keyword evidence="4" id="KW-1185">Reference proteome</keyword>
<proteinExistence type="predicted"/>
<protein>
    <submittedName>
        <fullName evidence="3">Tetratricopeptide repeat protein</fullName>
    </submittedName>
</protein>
<feature type="chain" id="PRO_5045140828" evidence="2">
    <location>
        <begin position="26"/>
        <end position="463"/>
    </location>
</feature>
<gene>
    <name evidence="3" type="ORF">ACFOGP_18670</name>
</gene>
<dbReference type="SUPFAM" id="SSF48452">
    <property type="entry name" value="TPR-like"/>
    <property type="match status" value="1"/>
</dbReference>
<evidence type="ECO:0000256" key="2">
    <source>
        <dbReference type="SAM" id="SignalP"/>
    </source>
</evidence>
<organism evidence="3 4">
    <name type="scientific">Psychromarinibacter halotolerans</name>
    <dbReference type="NCBI Taxonomy" id="1775175"/>
    <lineage>
        <taxon>Bacteria</taxon>
        <taxon>Pseudomonadati</taxon>
        <taxon>Pseudomonadota</taxon>
        <taxon>Alphaproteobacteria</taxon>
        <taxon>Rhodobacterales</taxon>
        <taxon>Paracoccaceae</taxon>
        <taxon>Psychromarinibacter</taxon>
    </lineage>
</organism>
<comment type="caution">
    <text evidence="3">The sequence shown here is derived from an EMBL/GenBank/DDBJ whole genome shotgun (WGS) entry which is preliminary data.</text>
</comment>
<dbReference type="InterPro" id="IPR019734">
    <property type="entry name" value="TPR_rpt"/>
</dbReference>
<evidence type="ECO:0000313" key="4">
    <source>
        <dbReference type="Proteomes" id="UP001595632"/>
    </source>
</evidence>
<dbReference type="PROSITE" id="PS50005">
    <property type="entry name" value="TPR"/>
    <property type="match status" value="1"/>
</dbReference>
<dbReference type="InterPro" id="IPR011990">
    <property type="entry name" value="TPR-like_helical_dom_sf"/>
</dbReference>
<keyword evidence="1" id="KW-0802">TPR repeat</keyword>
<dbReference type="RefSeq" id="WP_275634915.1">
    <property type="nucleotide sequence ID" value="NZ_JARGYD010000013.1"/>
</dbReference>
<dbReference type="EMBL" id="JBHRTB010000010">
    <property type="protein sequence ID" value="MFC3144753.1"/>
    <property type="molecule type" value="Genomic_DNA"/>
</dbReference>